<evidence type="ECO:0000313" key="4">
    <source>
        <dbReference type="EMBL" id="GKV47704.1"/>
    </source>
</evidence>
<accession>A0AAV5MDD9</accession>
<dbReference type="EMBL" id="BPVZ01000233">
    <property type="protein sequence ID" value="GKV47704.1"/>
    <property type="molecule type" value="Genomic_DNA"/>
</dbReference>
<dbReference type="AlphaFoldDB" id="A0AAV5MDD9"/>
<protein>
    <recommendedName>
        <fullName evidence="6">GDSL esterase/lipase</fullName>
    </recommendedName>
</protein>
<dbReference type="PANTHER" id="PTHR45966:SF36">
    <property type="entry name" value="INACTIVE GDSL ESTERASE_LIPASE-LIKE PROTEIN 25"/>
    <property type="match status" value="1"/>
</dbReference>
<dbReference type="Gene3D" id="3.40.50.1110">
    <property type="entry name" value="SGNH hydrolase"/>
    <property type="match status" value="1"/>
</dbReference>
<proteinExistence type="inferred from homology"/>
<dbReference type="InterPro" id="IPR035669">
    <property type="entry name" value="SGNH_plant_lipase-like"/>
</dbReference>
<comment type="similarity">
    <text evidence="1">Belongs to the 'GDSL' lipolytic enzyme family.</text>
</comment>
<evidence type="ECO:0000256" key="1">
    <source>
        <dbReference type="ARBA" id="ARBA00008668"/>
    </source>
</evidence>
<name>A0AAV5MDD9_9ROSI</name>
<organism evidence="4 5">
    <name type="scientific">Rubroshorea leprosula</name>
    <dbReference type="NCBI Taxonomy" id="152421"/>
    <lineage>
        <taxon>Eukaryota</taxon>
        <taxon>Viridiplantae</taxon>
        <taxon>Streptophyta</taxon>
        <taxon>Embryophyta</taxon>
        <taxon>Tracheophyta</taxon>
        <taxon>Spermatophyta</taxon>
        <taxon>Magnoliopsida</taxon>
        <taxon>eudicotyledons</taxon>
        <taxon>Gunneridae</taxon>
        <taxon>Pentapetalae</taxon>
        <taxon>rosids</taxon>
        <taxon>malvids</taxon>
        <taxon>Malvales</taxon>
        <taxon>Dipterocarpaceae</taxon>
        <taxon>Rubroshorea</taxon>
    </lineage>
</organism>
<keyword evidence="2 3" id="KW-0732">Signal</keyword>
<dbReference type="Proteomes" id="UP001054252">
    <property type="component" value="Unassembled WGS sequence"/>
</dbReference>
<dbReference type="InterPro" id="IPR036514">
    <property type="entry name" value="SGNH_hydro_sf"/>
</dbReference>
<evidence type="ECO:0000256" key="2">
    <source>
        <dbReference type="ARBA" id="ARBA00022729"/>
    </source>
</evidence>
<sequence length="467" mass="51196">MLFFFDRLLPFPLMLFTTRQVGASATNRFGEGRSVDDLTGAILTSKSGALLRPNHLFILALNLHKDSHEPSVTSQVSIMSVAIHFYFLLVFAILTSLTNSQSDRVQSNKNVAMFVLGDSVFDPGNNNFLNTSKAKANFPPYGETFFQYPTGRHCDGRILPDFAAAYAGLPYWRAYLEPNNHNFTVGANFASAGAGALVETNGNGIPLEVQLDYFKEVANLLKDQQGEADAKELLQGAIYYSSIGGVDLTSFAVSATNVTESQIQDYVDIVIGNITDAVKEIYEMGGRKFAFQNVAPLGCVPGSKQSYNTSDCVESLQTIATMHNNALNIVAQELASKLPGFNYLIFDFFNVVMDRIQNPKKYGFKEGDVACCGSGPNRGSTTCGSLTSAYELCSDPSEHVFFDLAHPTEACNIQLIKLLWNGSTDVIWPINLKELIELEIETEIYSGNVDLLIDEQISIDGVSKTYN</sequence>
<evidence type="ECO:0000313" key="5">
    <source>
        <dbReference type="Proteomes" id="UP001054252"/>
    </source>
</evidence>
<dbReference type="PANTHER" id="PTHR45966">
    <property type="entry name" value="GDSL-LIKE LIPASE/ACYLHYDROLASE"/>
    <property type="match status" value="1"/>
</dbReference>
<gene>
    <name evidence="4" type="ORF">SLEP1_g54573</name>
</gene>
<keyword evidence="5" id="KW-1185">Reference proteome</keyword>
<dbReference type="InterPro" id="IPR001087">
    <property type="entry name" value="GDSL"/>
</dbReference>
<reference evidence="4 5" key="1">
    <citation type="journal article" date="2021" name="Commun. Biol.">
        <title>The genome of Shorea leprosula (Dipterocarpaceae) highlights the ecological relevance of drought in aseasonal tropical rainforests.</title>
        <authorList>
            <person name="Ng K.K.S."/>
            <person name="Kobayashi M.J."/>
            <person name="Fawcett J.A."/>
            <person name="Hatakeyama M."/>
            <person name="Paape T."/>
            <person name="Ng C.H."/>
            <person name="Ang C.C."/>
            <person name="Tnah L.H."/>
            <person name="Lee C.T."/>
            <person name="Nishiyama T."/>
            <person name="Sese J."/>
            <person name="O'Brien M.J."/>
            <person name="Copetti D."/>
            <person name="Mohd Noor M.I."/>
            <person name="Ong R.C."/>
            <person name="Putra M."/>
            <person name="Sireger I.Z."/>
            <person name="Indrioko S."/>
            <person name="Kosugi Y."/>
            <person name="Izuno A."/>
            <person name="Isagi Y."/>
            <person name="Lee S.L."/>
            <person name="Shimizu K.K."/>
        </authorList>
    </citation>
    <scope>NUCLEOTIDE SEQUENCE [LARGE SCALE GENOMIC DNA]</scope>
    <source>
        <strain evidence="4">214</strain>
    </source>
</reference>
<evidence type="ECO:0000256" key="3">
    <source>
        <dbReference type="SAM" id="SignalP"/>
    </source>
</evidence>
<feature type="signal peptide" evidence="3">
    <location>
        <begin position="1"/>
        <end position="23"/>
    </location>
</feature>
<dbReference type="Pfam" id="PF00657">
    <property type="entry name" value="Lipase_GDSL"/>
    <property type="match status" value="1"/>
</dbReference>
<dbReference type="GO" id="GO:0016298">
    <property type="term" value="F:lipase activity"/>
    <property type="evidence" value="ECO:0007669"/>
    <property type="project" value="TreeGrafter"/>
</dbReference>
<dbReference type="CDD" id="cd01837">
    <property type="entry name" value="SGNH_plant_lipase_like"/>
    <property type="match status" value="1"/>
</dbReference>
<comment type="caution">
    <text evidence="4">The sequence shown here is derived from an EMBL/GenBank/DDBJ whole genome shotgun (WGS) entry which is preliminary data.</text>
</comment>
<feature type="chain" id="PRO_5043652413" description="GDSL esterase/lipase" evidence="3">
    <location>
        <begin position="24"/>
        <end position="467"/>
    </location>
</feature>
<dbReference type="InterPro" id="IPR044552">
    <property type="entry name" value="GLIP1-5/GLL25"/>
</dbReference>
<evidence type="ECO:0008006" key="6">
    <source>
        <dbReference type="Google" id="ProtNLM"/>
    </source>
</evidence>